<keyword evidence="8" id="KW-1185">Reference proteome</keyword>
<dbReference type="InterPro" id="IPR006311">
    <property type="entry name" value="TAT_signal"/>
</dbReference>
<evidence type="ECO:0000256" key="2">
    <source>
        <dbReference type="ARBA" id="ARBA00022692"/>
    </source>
</evidence>
<proteinExistence type="predicted"/>
<evidence type="ECO:0000259" key="6">
    <source>
        <dbReference type="Pfam" id="PF13675"/>
    </source>
</evidence>
<feature type="chain" id="PRO_5035300177" description="NarX-like N-terminal domain-containing protein" evidence="5">
    <location>
        <begin position="25"/>
        <end position="264"/>
    </location>
</feature>
<dbReference type="Proteomes" id="UP000642180">
    <property type="component" value="Unassembled WGS sequence"/>
</dbReference>
<dbReference type="Gene3D" id="1.20.120.960">
    <property type="entry name" value="Histidine kinase NarX, sensor domain"/>
    <property type="match status" value="1"/>
</dbReference>
<dbReference type="Pfam" id="PF13675">
    <property type="entry name" value="PilJ"/>
    <property type="match status" value="2"/>
</dbReference>
<reference evidence="8" key="1">
    <citation type="journal article" date="2019" name="Int. J. Syst. Evol. Microbiol.">
        <title>The Global Catalogue of Microorganisms (GCM) 10K type strain sequencing project: providing services to taxonomists for standard genome sequencing and annotation.</title>
        <authorList>
            <consortium name="The Broad Institute Genomics Platform"/>
            <consortium name="The Broad Institute Genome Sequencing Center for Infectious Disease"/>
            <person name="Wu L."/>
            <person name="Ma J."/>
        </authorList>
    </citation>
    <scope>NUCLEOTIDE SEQUENCE [LARGE SCALE GENOMIC DNA]</scope>
    <source>
        <strain evidence="8">CCM 2767</strain>
    </source>
</reference>
<dbReference type="InterPro" id="IPR042295">
    <property type="entry name" value="NarX-like_N_sf"/>
</dbReference>
<dbReference type="InterPro" id="IPR029095">
    <property type="entry name" value="NarX-like_N"/>
</dbReference>
<keyword evidence="5" id="KW-0732">Signal</keyword>
<evidence type="ECO:0000256" key="4">
    <source>
        <dbReference type="ARBA" id="ARBA00023136"/>
    </source>
</evidence>
<feature type="signal peptide" evidence="5">
    <location>
        <begin position="1"/>
        <end position="24"/>
    </location>
</feature>
<keyword evidence="3" id="KW-1133">Transmembrane helix</keyword>
<comment type="subcellular location">
    <subcellularLocation>
        <location evidence="1">Membrane</location>
        <topology evidence="1">Multi-pass membrane protein</topology>
    </subcellularLocation>
</comment>
<protein>
    <recommendedName>
        <fullName evidence="6">NarX-like N-terminal domain-containing protein</fullName>
    </recommendedName>
</protein>
<dbReference type="PROSITE" id="PS51318">
    <property type="entry name" value="TAT"/>
    <property type="match status" value="1"/>
</dbReference>
<feature type="domain" description="NarX-like N-terminal" evidence="6">
    <location>
        <begin position="28"/>
        <end position="95"/>
    </location>
</feature>
<keyword evidence="2" id="KW-0812">Transmembrane</keyword>
<dbReference type="GO" id="GO:0016020">
    <property type="term" value="C:membrane"/>
    <property type="evidence" value="ECO:0007669"/>
    <property type="project" value="UniProtKB-SubCell"/>
</dbReference>
<evidence type="ECO:0000256" key="1">
    <source>
        <dbReference type="ARBA" id="ARBA00004141"/>
    </source>
</evidence>
<dbReference type="AlphaFoldDB" id="A0A8J3F3T7"/>
<accession>A0A8J3F3T7</accession>
<organism evidence="7 8">
    <name type="scientific">Oxalicibacterium faecigallinarum</name>
    <dbReference type="NCBI Taxonomy" id="573741"/>
    <lineage>
        <taxon>Bacteria</taxon>
        <taxon>Pseudomonadati</taxon>
        <taxon>Pseudomonadota</taxon>
        <taxon>Betaproteobacteria</taxon>
        <taxon>Burkholderiales</taxon>
        <taxon>Oxalobacteraceae</taxon>
        <taxon>Oxalicibacterium</taxon>
    </lineage>
</organism>
<dbReference type="RefSeq" id="WP_188381298.1">
    <property type="nucleotide sequence ID" value="NZ_BMDI01000002.1"/>
</dbReference>
<feature type="domain" description="NarX-like N-terminal" evidence="6">
    <location>
        <begin position="146"/>
        <end position="225"/>
    </location>
</feature>
<sequence length="264" mass="29333">MDRRHFLHMTAAGGSLLILGPAWAQVGHINDAINKSGRQRMLSQRMAKSYLQIGQAIDQPRSDKIFTDSISLFERQLNELQNFAPNAENKATLAELRKAWLGYREVLLTGKPNARDARSVMALSEEVLVLAHASTTQLEAVSGTAAGHLVNVAGRQRMLSQRMAKFYQAVSWGVAPTDALGKLAQSRTEFLTAMKELSDSPKNTRTIASELELAQQQWFFFDQALRSSATTVESKKRFATNVATTSERILETMDRITGMYEQVG</sequence>
<name>A0A8J3F3T7_9BURK</name>
<dbReference type="EMBL" id="BMDI01000002">
    <property type="protein sequence ID" value="GGI19804.1"/>
    <property type="molecule type" value="Genomic_DNA"/>
</dbReference>
<keyword evidence="4" id="KW-0472">Membrane</keyword>
<evidence type="ECO:0000313" key="7">
    <source>
        <dbReference type="EMBL" id="GGI19804.1"/>
    </source>
</evidence>
<evidence type="ECO:0000256" key="3">
    <source>
        <dbReference type="ARBA" id="ARBA00022989"/>
    </source>
</evidence>
<comment type="caution">
    <text evidence="7">The sequence shown here is derived from an EMBL/GenBank/DDBJ whole genome shotgun (WGS) entry which is preliminary data.</text>
</comment>
<gene>
    <name evidence="7" type="ORF">GCM10008066_20860</name>
</gene>
<evidence type="ECO:0000256" key="5">
    <source>
        <dbReference type="SAM" id="SignalP"/>
    </source>
</evidence>
<evidence type="ECO:0000313" key="8">
    <source>
        <dbReference type="Proteomes" id="UP000642180"/>
    </source>
</evidence>